<name>A0A1F6VQU9_9BACT</name>
<accession>A0A1F6VQU9</accession>
<dbReference type="GO" id="GO:0005829">
    <property type="term" value="C:cytosol"/>
    <property type="evidence" value="ECO:0007669"/>
    <property type="project" value="TreeGrafter"/>
</dbReference>
<dbReference type="SUPFAM" id="SSF74982">
    <property type="entry name" value="Small protein B (SmpB)"/>
    <property type="match status" value="1"/>
</dbReference>
<evidence type="ECO:0000256" key="3">
    <source>
        <dbReference type="HAMAP-Rule" id="MF_00023"/>
    </source>
</evidence>
<dbReference type="Gene3D" id="2.40.280.10">
    <property type="match status" value="1"/>
</dbReference>
<dbReference type="InterPro" id="IPR000037">
    <property type="entry name" value="SsrA-bd_prot"/>
</dbReference>
<keyword evidence="2 3" id="KW-0694">RNA-binding</keyword>
<evidence type="ECO:0000256" key="4">
    <source>
        <dbReference type="SAM" id="MobiDB-lite"/>
    </source>
</evidence>
<dbReference type="InterPro" id="IPR020081">
    <property type="entry name" value="SsrA-bd_prot_CS"/>
</dbReference>
<dbReference type="Pfam" id="PF01668">
    <property type="entry name" value="SmpB"/>
    <property type="match status" value="1"/>
</dbReference>
<evidence type="ECO:0000313" key="5">
    <source>
        <dbReference type="EMBL" id="OGI71815.1"/>
    </source>
</evidence>
<reference evidence="5 6" key="1">
    <citation type="journal article" date="2016" name="Nat. Commun.">
        <title>Thousands of microbial genomes shed light on interconnected biogeochemical processes in an aquifer system.</title>
        <authorList>
            <person name="Anantharaman K."/>
            <person name="Brown C.T."/>
            <person name="Hug L.A."/>
            <person name="Sharon I."/>
            <person name="Castelle C.J."/>
            <person name="Probst A.J."/>
            <person name="Thomas B.C."/>
            <person name="Singh A."/>
            <person name="Wilkins M.J."/>
            <person name="Karaoz U."/>
            <person name="Brodie E.L."/>
            <person name="Williams K.H."/>
            <person name="Hubbard S.S."/>
            <person name="Banfield J.F."/>
        </authorList>
    </citation>
    <scope>NUCLEOTIDE SEQUENCE [LARGE SCALE GENOMIC DNA]</scope>
</reference>
<sequence>MLCYNLNMALISNRKAYFNYEILEKYEAGLVLVGHEVKAIRAGRGQMHGAYVVLLAGEAWLKGLTITPLQQNNVPKNYIAGRKVKLLLNKKELVRLYRDAGSAGNTLVPLGIYEKAGNLKCEVALVRGKKLHDKRESLKKRADEREMARDLKRHI</sequence>
<comment type="function">
    <text evidence="3">Required for rescue of stalled ribosomes mediated by trans-translation. Binds to transfer-messenger RNA (tmRNA), required for stable association of tmRNA with ribosomes. tmRNA and SmpB together mimic tRNA shape, replacing the anticodon stem-loop with SmpB. tmRNA is encoded by the ssrA gene; the 2 termini fold to resemble tRNA(Ala) and it encodes a 'tag peptide', a short internal open reading frame. During trans-translation Ala-aminoacylated tmRNA acts like a tRNA, entering the A-site of stalled ribosomes, displacing the stalled mRNA. The ribosome then switches to translate the ORF on the tmRNA; the nascent peptide is terminated with the 'tag peptide' encoded by the tmRNA and targeted for degradation. The ribosome is freed to recommence translation, which seems to be the essential function of trans-translation.</text>
</comment>
<dbReference type="NCBIfam" id="NF003843">
    <property type="entry name" value="PRK05422.1"/>
    <property type="match status" value="1"/>
</dbReference>
<dbReference type="GO" id="GO:0070929">
    <property type="term" value="P:trans-translation"/>
    <property type="evidence" value="ECO:0007669"/>
    <property type="project" value="UniProtKB-UniRule"/>
</dbReference>
<comment type="similarity">
    <text evidence="3">Belongs to the SmpB family.</text>
</comment>
<dbReference type="PANTHER" id="PTHR30308">
    <property type="entry name" value="TMRNA-BINDING COMPONENT OF TRANS-TRANSLATION TAGGING COMPLEX"/>
    <property type="match status" value="1"/>
</dbReference>
<dbReference type="NCBIfam" id="TIGR00086">
    <property type="entry name" value="smpB"/>
    <property type="match status" value="1"/>
</dbReference>
<dbReference type="InterPro" id="IPR023620">
    <property type="entry name" value="SmpB"/>
</dbReference>
<dbReference type="HAMAP" id="MF_00023">
    <property type="entry name" value="SmpB"/>
    <property type="match status" value="1"/>
</dbReference>
<evidence type="ECO:0000313" key="6">
    <source>
        <dbReference type="Proteomes" id="UP000179686"/>
    </source>
</evidence>
<evidence type="ECO:0000256" key="1">
    <source>
        <dbReference type="ARBA" id="ARBA00022490"/>
    </source>
</evidence>
<evidence type="ECO:0000256" key="2">
    <source>
        <dbReference type="ARBA" id="ARBA00022884"/>
    </source>
</evidence>
<keyword evidence="1 3" id="KW-0963">Cytoplasm</keyword>
<gene>
    <name evidence="3" type="primary">smpB</name>
    <name evidence="5" type="ORF">A3J61_02335</name>
</gene>
<dbReference type="GO" id="GO:0003723">
    <property type="term" value="F:RNA binding"/>
    <property type="evidence" value="ECO:0007669"/>
    <property type="project" value="UniProtKB-UniRule"/>
</dbReference>
<proteinExistence type="inferred from homology"/>
<dbReference type="AlphaFoldDB" id="A0A1F6VQU9"/>
<dbReference type="GO" id="GO:0070930">
    <property type="term" value="P:trans-translation-dependent protein tagging"/>
    <property type="evidence" value="ECO:0007669"/>
    <property type="project" value="TreeGrafter"/>
</dbReference>
<protein>
    <recommendedName>
        <fullName evidence="3">SsrA-binding protein</fullName>
    </recommendedName>
    <alternativeName>
        <fullName evidence="3">Small protein B</fullName>
    </alternativeName>
</protein>
<comment type="subcellular location">
    <subcellularLocation>
        <location evidence="3">Cytoplasm</location>
    </subcellularLocation>
    <text evidence="3">The tmRNA-SmpB complex associates with stalled 70S ribosomes.</text>
</comment>
<comment type="caution">
    <text evidence="5">The sequence shown here is derived from an EMBL/GenBank/DDBJ whole genome shotgun (WGS) entry which is preliminary data.</text>
</comment>
<dbReference type="Proteomes" id="UP000179686">
    <property type="component" value="Unassembled WGS sequence"/>
</dbReference>
<feature type="region of interest" description="Disordered" evidence="4">
    <location>
        <begin position="135"/>
        <end position="155"/>
    </location>
</feature>
<dbReference type="STRING" id="1801752.A3J61_02335"/>
<dbReference type="EMBL" id="MFUC01000022">
    <property type="protein sequence ID" value="OGI71815.1"/>
    <property type="molecule type" value="Genomic_DNA"/>
</dbReference>
<dbReference type="PANTHER" id="PTHR30308:SF2">
    <property type="entry name" value="SSRA-BINDING PROTEIN"/>
    <property type="match status" value="1"/>
</dbReference>
<dbReference type="PROSITE" id="PS01317">
    <property type="entry name" value="SSRP"/>
    <property type="match status" value="1"/>
</dbReference>
<dbReference type="CDD" id="cd09294">
    <property type="entry name" value="SmpB"/>
    <property type="match status" value="1"/>
</dbReference>
<organism evidence="5 6">
    <name type="scientific">Candidatus Nomurabacteria bacterium RIFCSPHIGHO2_02_FULL_38_15</name>
    <dbReference type="NCBI Taxonomy" id="1801752"/>
    <lineage>
        <taxon>Bacteria</taxon>
        <taxon>Candidatus Nomuraibacteriota</taxon>
    </lineage>
</organism>